<keyword evidence="2" id="KW-1185">Reference proteome</keyword>
<reference evidence="3" key="2">
    <citation type="submission" date="2020-10" db="UniProtKB">
        <authorList>
            <consortium name="WormBaseParasite"/>
        </authorList>
    </citation>
    <scope>IDENTIFICATION</scope>
</reference>
<feature type="region of interest" description="Disordered" evidence="1">
    <location>
        <begin position="1"/>
        <end position="29"/>
    </location>
</feature>
<dbReference type="Proteomes" id="UP000492821">
    <property type="component" value="Unassembled WGS sequence"/>
</dbReference>
<evidence type="ECO:0000313" key="2">
    <source>
        <dbReference type="Proteomes" id="UP000492821"/>
    </source>
</evidence>
<dbReference type="AlphaFoldDB" id="A0A7E4WDJ2"/>
<accession>A0A7E4WDJ2</accession>
<protein>
    <submittedName>
        <fullName evidence="3">Catalase</fullName>
    </submittedName>
</protein>
<dbReference type="WBParaSite" id="Pan_g9596.t1">
    <property type="protein sequence ID" value="Pan_g9596.t1"/>
    <property type="gene ID" value="Pan_g9596"/>
</dbReference>
<proteinExistence type="predicted"/>
<evidence type="ECO:0000256" key="1">
    <source>
        <dbReference type="SAM" id="MobiDB-lite"/>
    </source>
</evidence>
<evidence type="ECO:0000313" key="3">
    <source>
        <dbReference type="WBParaSite" id="Pan_g9596.t1"/>
    </source>
</evidence>
<sequence>MPFERDSECIAGTIPAQKYHNDTPRPLNGFPDEVAALRKDLEPSLEKFDTPKSSKTGKSRLNRITFFDAPDTYEHPVALSFFEDSGTIEDETPKTLNTVIKPFYIRNGGPMPAYKLDSFLRLNLG</sequence>
<reference evidence="2" key="1">
    <citation type="journal article" date="2013" name="Genetics">
        <title>The draft genome and transcriptome of Panagrellus redivivus are shaped by the harsh demands of a free-living lifestyle.</title>
        <authorList>
            <person name="Srinivasan J."/>
            <person name="Dillman A.R."/>
            <person name="Macchietto M.G."/>
            <person name="Heikkinen L."/>
            <person name="Lakso M."/>
            <person name="Fracchia K.M."/>
            <person name="Antoshechkin I."/>
            <person name="Mortazavi A."/>
            <person name="Wong G."/>
            <person name="Sternberg P.W."/>
        </authorList>
    </citation>
    <scope>NUCLEOTIDE SEQUENCE [LARGE SCALE GENOMIC DNA]</scope>
    <source>
        <strain evidence="2">MT8872</strain>
    </source>
</reference>
<organism evidence="2 3">
    <name type="scientific">Panagrellus redivivus</name>
    <name type="common">Microworm</name>
    <dbReference type="NCBI Taxonomy" id="6233"/>
    <lineage>
        <taxon>Eukaryota</taxon>
        <taxon>Metazoa</taxon>
        <taxon>Ecdysozoa</taxon>
        <taxon>Nematoda</taxon>
        <taxon>Chromadorea</taxon>
        <taxon>Rhabditida</taxon>
        <taxon>Tylenchina</taxon>
        <taxon>Panagrolaimomorpha</taxon>
        <taxon>Panagrolaimoidea</taxon>
        <taxon>Panagrolaimidae</taxon>
        <taxon>Panagrellus</taxon>
    </lineage>
</organism>
<name>A0A7E4WDJ2_PANRE</name>